<dbReference type="EMBL" id="JAUEIE010000002">
    <property type="protein sequence ID" value="MDN0022180.1"/>
    <property type="molecule type" value="Genomic_DNA"/>
</dbReference>
<dbReference type="Proteomes" id="UP001168478">
    <property type="component" value="Unassembled WGS sequence"/>
</dbReference>
<dbReference type="GO" id="GO:0004672">
    <property type="term" value="F:protein kinase activity"/>
    <property type="evidence" value="ECO:0007669"/>
    <property type="project" value="InterPro"/>
</dbReference>
<sequence>MSELSKNSTVSLVGGGSATIVKEIGRGGQGIVYLVTVNGVQKALKWYLNAPDDRFYRNLEHNIMSGAPSDAFLWPEYLTDKQQGSYGYIMRLRPQNYYEFGNFLLAKVSFKSFTAMLSAAMKICNGFMMLHRFGYSYQDLNDGNFFIDPQTGDVLICDNDNVMPQGEKSGIMGKARYMAPEIVAGGIPDKYSDRFSLSVILFMLFYANHPFEGSRVVACPCMTESYEKRFYGSEALFIYDQTDKSNRPVRGIHQNVIRRWHVFPKLLRDTFTEEFSQEKLRNPNMRMIEQKWESVISQIRGSLIVCPHCGDETFVDVETRRCDCMNCGKTVELTKRLVIAGQSLPLINKTAIFIDNDNTPDGLVTADSSGFPIIKNVSTEQWTVETPSGKIKTVEPQGILPVKEGLKINFRVHGVPYKGEIKFI</sequence>
<keyword evidence="4" id="KW-1185">Reference proteome</keyword>
<dbReference type="PROSITE" id="PS50011">
    <property type="entry name" value="PROTEIN_KINASE_DOM"/>
    <property type="match status" value="1"/>
</dbReference>
<dbReference type="InterPro" id="IPR011009">
    <property type="entry name" value="Kinase-like_dom_sf"/>
</dbReference>
<gene>
    <name evidence="2" type="ORF">QVN81_03955</name>
    <name evidence="3" type="ORF">QVN84_02645</name>
</gene>
<dbReference type="EMBL" id="JAUEIF010000002">
    <property type="protein sequence ID" value="MDN0024427.1"/>
    <property type="molecule type" value="Genomic_DNA"/>
</dbReference>
<dbReference type="Proteomes" id="UP001167831">
    <property type="component" value="Unassembled WGS sequence"/>
</dbReference>
<dbReference type="Gene3D" id="1.10.510.10">
    <property type="entry name" value="Transferase(Phosphotransferase) domain 1"/>
    <property type="match status" value="1"/>
</dbReference>
<name>A0AAW7JHP8_9BACT</name>
<evidence type="ECO:0000313" key="4">
    <source>
        <dbReference type="Proteomes" id="UP001167831"/>
    </source>
</evidence>
<dbReference type="SMART" id="SM00220">
    <property type="entry name" value="S_TKc"/>
    <property type="match status" value="1"/>
</dbReference>
<evidence type="ECO:0000313" key="5">
    <source>
        <dbReference type="Proteomes" id="UP001168478"/>
    </source>
</evidence>
<dbReference type="RefSeq" id="WP_289824815.1">
    <property type="nucleotide sequence ID" value="NZ_JAUEIE010000002.1"/>
</dbReference>
<protein>
    <submittedName>
        <fullName evidence="3">Serine/threonine-protein kinase</fullName>
    </submittedName>
</protein>
<keyword evidence="3" id="KW-0418">Kinase</keyword>
<organism evidence="3 5">
    <name type="scientific">Leyella lascolaii</name>
    <dbReference type="NCBI Taxonomy" id="1776379"/>
    <lineage>
        <taxon>Bacteria</taxon>
        <taxon>Pseudomonadati</taxon>
        <taxon>Bacteroidota</taxon>
        <taxon>Bacteroidia</taxon>
        <taxon>Bacteroidales</taxon>
        <taxon>Prevotellaceae</taxon>
        <taxon>Leyella</taxon>
    </lineage>
</organism>
<dbReference type="AlphaFoldDB" id="A0AAW7JHP8"/>
<dbReference type="InterPro" id="IPR000719">
    <property type="entry name" value="Prot_kinase_dom"/>
</dbReference>
<keyword evidence="3" id="KW-0808">Transferase</keyword>
<comment type="caution">
    <text evidence="3">The sequence shown here is derived from an EMBL/GenBank/DDBJ whole genome shotgun (WGS) entry which is preliminary data.</text>
</comment>
<proteinExistence type="predicted"/>
<dbReference type="GO" id="GO:0005524">
    <property type="term" value="F:ATP binding"/>
    <property type="evidence" value="ECO:0007669"/>
    <property type="project" value="InterPro"/>
</dbReference>
<dbReference type="Pfam" id="PF00069">
    <property type="entry name" value="Pkinase"/>
    <property type="match status" value="1"/>
</dbReference>
<evidence type="ECO:0000259" key="1">
    <source>
        <dbReference type="PROSITE" id="PS50011"/>
    </source>
</evidence>
<dbReference type="SUPFAM" id="SSF56112">
    <property type="entry name" value="Protein kinase-like (PK-like)"/>
    <property type="match status" value="1"/>
</dbReference>
<feature type="domain" description="Protein kinase" evidence="1">
    <location>
        <begin position="18"/>
        <end position="296"/>
    </location>
</feature>
<reference evidence="3" key="2">
    <citation type="submission" date="2023-08" db="EMBL/GenBank/DDBJ databases">
        <title>Identification and characterization of horizontal gene transfer across gut microbiota members of farm animals based on homology search.</title>
        <authorList>
            <person name="Schwarzerova J."/>
            <person name="Nykrynova M."/>
            <person name="Jureckova K."/>
            <person name="Cejkova D."/>
            <person name="Rychlik I."/>
        </authorList>
    </citation>
    <scope>NUCLEOTIDE SEQUENCE</scope>
    <source>
        <strain evidence="3">ET15</strain>
        <strain evidence="2">ET37</strain>
    </source>
</reference>
<accession>A0AAW7JHP8</accession>
<evidence type="ECO:0000313" key="2">
    <source>
        <dbReference type="EMBL" id="MDN0022180.1"/>
    </source>
</evidence>
<reference evidence="3" key="1">
    <citation type="submission" date="2023-06" db="EMBL/GenBank/DDBJ databases">
        <authorList>
            <person name="Zeman M."/>
            <person name="Kubasova T."/>
            <person name="Jahodarova E."/>
            <person name="Nykrynova M."/>
            <person name="Rychlik I."/>
        </authorList>
    </citation>
    <scope>NUCLEOTIDE SEQUENCE</scope>
    <source>
        <strain evidence="3">ET15</strain>
        <strain evidence="2">ET37</strain>
    </source>
</reference>
<evidence type="ECO:0000313" key="3">
    <source>
        <dbReference type="EMBL" id="MDN0024427.1"/>
    </source>
</evidence>